<organism evidence="5 6">
    <name type="scientific">Maribacter caenipelagi</name>
    <dbReference type="NCBI Taxonomy" id="1447781"/>
    <lineage>
        <taxon>Bacteria</taxon>
        <taxon>Pseudomonadati</taxon>
        <taxon>Bacteroidota</taxon>
        <taxon>Flavobacteriia</taxon>
        <taxon>Flavobacteriales</taxon>
        <taxon>Flavobacteriaceae</taxon>
        <taxon>Maribacter</taxon>
    </lineage>
</organism>
<evidence type="ECO:0000313" key="6">
    <source>
        <dbReference type="Proteomes" id="UP000295274"/>
    </source>
</evidence>
<sequence length="288" mass="33094">MQLTENLSSKGTIQNHKMHYEIFEPQENLKEWVKCYWNLESDFENTPLKNTIVPDGTMKLIFHYGDTYKHHPNNKESIILPNCFLIGQLTKPYVVEPLGVTGSFVVRFQPSGFLPFTNISIKEIQNTAVPIEELFGKEGVKIGNQILNANATSERIALIETFLLERLTEKNVIDNIVKSTVDIIIEANGQFSVNELSEQNNINRRQLTRKFSSTIGLSPKQLIKTLRIQNTLKTLLTKEITSLTDLAYENEYFDQAHFIKDFKEFTGLTPKEFYGDDLKMSMIFDSED</sequence>
<feature type="domain" description="HTH araC/xylS-type" evidence="4">
    <location>
        <begin position="175"/>
        <end position="276"/>
    </location>
</feature>
<evidence type="ECO:0000256" key="3">
    <source>
        <dbReference type="ARBA" id="ARBA00023163"/>
    </source>
</evidence>
<dbReference type="InterPro" id="IPR050204">
    <property type="entry name" value="AraC_XylS_family_regulators"/>
</dbReference>
<dbReference type="SUPFAM" id="SSF46689">
    <property type="entry name" value="Homeodomain-like"/>
    <property type="match status" value="1"/>
</dbReference>
<dbReference type="AlphaFoldDB" id="A0A4R7D6D6"/>
<dbReference type="PANTHER" id="PTHR46796">
    <property type="entry name" value="HTH-TYPE TRANSCRIPTIONAL ACTIVATOR RHAS-RELATED"/>
    <property type="match status" value="1"/>
</dbReference>
<protein>
    <submittedName>
        <fullName evidence="5">AraC family transcriptional regulator</fullName>
    </submittedName>
</protein>
<evidence type="ECO:0000259" key="4">
    <source>
        <dbReference type="PROSITE" id="PS01124"/>
    </source>
</evidence>
<proteinExistence type="predicted"/>
<keyword evidence="6" id="KW-1185">Reference proteome</keyword>
<dbReference type="InterPro" id="IPR018060">
    <property type="entry name" value="HTH_AraC"/>
</dbReference>
<gene>
    <name evidence="5" type="ORF">DFQ03_1192</name>
</gene>
<evidence type="ECO:0000313" key="5">
    <source>
        <dbReference type="EMBL" id="TDS16709.1"/>
    </source>
</evidence>
<dbReference type="PANTHER" id="PTHR46796:SF13">
    <property type="entry name" value="HTH-TYPE TRANSCRIPTIONAL ACTIVATOR RHAS"/>
    <property type="match status" value="1"/>
</dbReference>
<dbReference type="Proteomes" id="UP000295274">
    <property type="component" value="Unassembled WGS sequence"/>
</dbReference>
<evidence type="ECO:0000256" key="2">
    <source>
        <dbReference type="ARBA" id="ARBA00023125"/>
    </source>
</evidence>
<dbReference type="InterPro" id="IPR046532">
    <property type="entry name" value="DUF6597"/>
</dbReference>
<evidence type="ECO:0000256" key="1">
    <source>
        <dbReference type="ARBA" id="ARBA00023015"/>
    </source>
</evidence>
<dbReference type="Pfam" id="PF12833">
    <property type="entry name" value="HTH_18"/>
    <property type="match status" value="1"/>
</dbReference>
<name>A0A4R7D6D6_9FLAO</name>
<accession>A0A4R7D6D6</accession>
<dbReference type="GO" id="GO:0043565">
    <property type="term" value="F:sequence-specific DNA binding"/>
    <property type="evidence" value="ECO:0007669"/>
    <property type="project" value="InterPro"/>
</dbReference>
<dbReference type="PROSITE" id="PS01124">
    <property type="entry name" value="HTH_ARAC_FAMILY_2"/>
    <property type="match status" value="1"/>
</dbReference>
<dbReference type="GO" id="GO:0003700">
    <property type="term" value="F:DNA-binding transcription factor activity"/>
    <property type="evidence" value="ECO:0007669"/>
    <property type="project" value="InterPro"/>
</dbReference>
<keyword evidence="1" id="KW-0805">Transcription regulation</keyword>
<dbReference type="Pfam" id="PF20240">
    <property type="entry name" value="DUF6597"/>
    <property type="match status" value="1"/>
</dbReference>
<keyword evidence="2" id="KW-0238">DNA-binding</keyword>
<dbReference type="EMBL" id="SNZW01000013">
    <property type="protein sequence ID" value="TDS16709.1"/>
    <property type="molecule type" value="Genomic_DNA"/>
</dbReference>
<comment type="caution">
    <text evidence="5">The sequence shown here is derived from an EMBL/GenBank/DDBJ whole genome shotgun (WGS) entry which is preliminary data.</text>
</comment>
<reference evidence="5 6" key="1">
    <citation type="submission" date="2019-03" db="EMBL/GenBank/DDBJ databases">
        <title>Genomic Encyclopedia of Type Strains, Phase III (KMG-III): the genomes of soil and plant-associated and newly described type strains.</title>
        <authorList>
            <person name="Whitman W."/>
        </authorList>
    </citation>
    <scope>NUCLEOTIDE SEQUENCE [LARGE SCALE GENOMIC DNA]</scope>
    <source>
        <strain evidence="5 6">CECT 8455</strain>
    </source>
</reference>
<dbReference type="Gene3D" id="1.10.10.60">
    <property type="entry name" value="Homeodomain-like"/>
    <property type="match status" value="1"/>
</dbReference>
<dbReference type="SMART" id="SM00342">
    <property type="entry name" value="HTH_ARAC"/>
    <property type="match status" value="1"/>
</dbReference>
<dbReference type="InterPro" id="IPR009057">
    <property type="entry name" value="Homeodomain-like_sf"/>
</dbReference>
<keyword evidence="3" id="KW-0804">Transcription</keyword>